<comment type="caution">
    <text evidence="1">The sequence shown here is derived from an EMBL/GenBank/DDBJ whole genome shotgun (WGS) entry which is preliminary data.</text>
</comment>
<protein>
    <submittedName>
        <fullName evidence="1">Uncharacterized protein</fullName>
    </submittedName>
</protein>
<sequence length="384" mass="43322">MAAVEDTPPDAPKKRRSSILEPPTLSSLRMIIFGSSGHHQFSLTESILQRAVFSGADPHTILTTKTSGSVFDRNVTLVNTPNLINHDLFHYMSKKEVKKAVCFSCPGPHAILFTLNPLDMPTNVYDIFKPVVKYFGEHILNNTMIVLYHEEEQWRQSLEDSVKKNKHFRELLEKCGQRYLVFSEEQWRQSLEDSVKKNKHFRELLEKCGQRYLVFSGKENRNEENVTRKLFEKIEEMVAKHGIFSNLEFKDADKRIKTEEKIIQNQRRKEVSAMLEELKKKHSQEDLESEVNRYEEKIQLENREKAEVQIADRLGFTLRLVDYAAAIGKGVFAGAVLAVALGFPGMAIGAAVGAALGGLLGGAAGAVRNIITNALADFGRDATS</sequence>
<dbReference type="EMBL" id="CM040476">
    <property type="protein sequence ID" value="MCI4391835.1"/>
    <property type="molecule type" value="Genomic_DNA"/>
</dbReference>
<evidence type="ECO:0000313" key="1">
    <source>
        <dbReference type="EMBL" id="MCI4391835.1"/>
    </source>
</evidence>
<dbReference type="Proteomes" id="UP000829447">
    <property type="component" value="Linkage Group LG23"/>
</dbReference>
<keyword evidence="2" id="KW-1185">Reference proteome</keyword>
<proteinExistence type="predicted"/>
<reference evidence="1 2" key="1">
    <citation type="journal article" date="2022" name="bioRxiv">
        <title>An ancient truncated duplication of the anti-Mullerian hormone receptor type 2 gene is a potential conserved master sex determinant in the Pangasiidae catfish family.</title>
        <authorList>
            <person name="Wen M."/>
            <person name="Pan Q."/>
            <person name="Jouanno E."/>
            <person name="Montfort J."/>
            <person name="Zahm M."/>
            <person name="Cabau C."/>
            <person name="Klopp C."/>
            <person name="Iampietro C."/>
            <person name="Roques C."/>
            <person name="Bouchez O."/>
            <person name="Castinel A."/>
            <person name="Donnadieu C."/>
            <person name="Parrinello H."/>
            <person name="Poncet C."/>
            <person name="Belmonte E."/>
            <person name="Gautier V."/>
            <person name="Avarre J.-C."/>
            <person name="Dugue R."/>
            <person name="Gustiano R."/>
            <person name="Ha T.T.T."/>
            <person name="Campet M."/>
            <person name="Sriphairoj K."/>
            <person name="Ribolli J."/>
            <person name="de Almeida F.L."/>
            <person name="Desvignes T."/>
            <person name="Postlethwait J.H."/>
            <person name="Bucao C.F."/>
            <person name="Robinson-Rechavi M."/>
            <person name="Bobe J."/>
            <person name="Herpin A."/>
            <person name="Guiguen Y."/>
        </authorList>
    </citation>
    <scope>NUCLEOTIDE SEQUENCE [LARGE SCALE GENOMIC DNA]</scope>
    <source>
        <strain evidence="1">YG-Dec2019</strain>
    </source>
</reference>
<name>A0ACC5XKZ1_PANGG</name>
<accession>A0ACC5XKZ1</accession>
<gene>
    <name evidence="1" type="ORF">PGIGA_G00138790</name>
</gene>
<evidence type="ECO:0000313" key="2">
    <source>
        <dbReference type="Proteomes" id="UP000829447"/>
    </source>
</evidence>
<organism evidence="1 2">
    <name type="scientific">Pangasianodon gigas</name>
    <name type="common">Mekong giant catfish</name>
    <name type="synonym">Pangasius gigas</name>
    <dbReference type="NCBI Taxonomy" id="30993"/>
    <lineage>
        <taxon>Eukaryota</taxon>
        <taxon>Metazoa</taxon>
        <taxon>Chordata</taxon>
        <taxon>Craniata</taxon>
        <taxon>Vertebrata</taxon>
        <taxon>Euteleostomi</taxon>
        <taxon>Actinopterygii</taxon>
        <taxon>Neopterygii</taxon>
        <taxon>Teleostei</taxon>
        <taxon>Ostariophysi</taxon>
        <taxon>Siluriformes</taxon>
        <taxon>Pangasiidae</taxon>
        <taxon>Pangasianodon</taxon>
    </lineage>
</organism>